<gene>
    <name evidence="1" type="ORF">LY60_03370</name>
</gene>
<keyword evidence="2" id="KW-1185">Reference proteome</keyword>
<sequence>MINKIEEACLEDGVEMLEIIESEASKGNIELIYTRRTNAFESYKKESKDSKIAIIRDKKGKIVFQAACVPGSYHVDGKSVLAGYVGGIRKRNDYNGVINWKNVADFFEKQDLGLYLCSFLSDNEAAEKMFYKKRSFFPELIPLCDYTTYIINPKIFTKVCPEGLTFRSIKSDDLEYVHEFLKREMMKYNFSTAINNITDFYGLNIDDCYVLEKRGEILAFGALWNQKGFKQYIVKGYSRTLKTIQKFSFVTNLLGYIDIPEEGKELDFPMLSFFYSKDGNMEYYNLFINQIAQSMRKKYKMFVIGICDDDPADKLYKKIRTINFKSKIYCADFKDEFNFDPARPRRIECGLL</sequence>
<dbReference type="AlphaFoldDB" id="A0A562J3Z4"/>
<reference evidence="1 2" key="1">
    <citation type="submission" date="2019-07" db="EMBL/GenBank/DDBJ databases">
        <title>Genomic Encyclopedia of Type Strains, Phase I: the one thousand microbial genomes (KMG-I) project.</title>
        <authorList>
            <person name="Kyrpides N."/>
        </authorList>
    </citation>
    <scope>NUCLEOTIDE SEQUENCE [LARGE SCALE GENOMIC DNA]</scope>
    <source>
        <strain evidence="1 2">DSM 13558</strain>
    </source>
</reference>
<organism evidence="1 2">
    <name type="scientific">Sedimentibacter saalensis</name>
    <dbReference type="NCBI Taxonomy" id="130788"/>
    <lineage>
        <taxon>Bacteria</taxon>
        <taxon>Bacillati</taxon>
        <taxon>Bacillota</taxon>
        <taxon>Tissierellia</taxon>
        <taxon>Sedimentibacter</taxon>
    </lineage>
</organism>
<evidence type="ECO:0000313" key="1">
    <source>
        <dbReference type="EMBL" id="TWH77604.1"/>
    </source>
</evidence>
<comment type="caution">
    <text evidence="1">The sequence shown here is derived from an EMBL/GenBank/DDBJ whole genome shotgun (WGS) entry which is preliminary data.</text>
</comment>
<evidence type="ECO:0000313" key="2">
    <source>
        <dbReference type="Proteomes" id="UP000315343"/>
    </source>
</evidence>
<dbReference type="EMBL" id="VLKH01000013">
    <property type="protein sequence ID" value="TWH77604.1"/>
    <property type="molecule type" value="Genomic_DNA"/>
</dbReference>
<dbReference type="Proteomes" id="UP000315343">
    <property type="component" value="Unassembled WGS sequence"/>
</dbReference>
<accession>A0A562J3Z4</accession>
<dbReference type="OrthoDB" id="2087059at2"/>
<proteinExistence type="predicted"/>
<name>A0A562J3Z4_9FIRM</name>
<protein>
    <submittedName>
        <fullName evidence="1">Uncharacterized protein</fullName>
    </submittedName>
</protein>
<dbReference type="RefSeq" id="WP_145086443.1">
    <property type="nucleotide sequence ID" value="NZ_VLKH01000013.1"/>
</dbReference>